<sequence>MQVLDVQATADIKKGPFTYPILNQEYDLAKFKEYLPRDIRECIGDEAFTRLEEIKIRYGMPLWVLIDGKYRKYPLTITRDHLQFIASKCKTFRDDNRRGIEGTGHRISRVMSAADTPLGYTFRMGRFFGGIGEHFRKFIEEDPSMLIIGQAGLGKTTILRGILSVAAEYMPMQTVIVDTSGEVTGDGDIQHPGIGDCDRLPVKSKAAQAGLIEEATKNQNPRIIGVDEINRQEEAEFIRNGLKSGSRLIGTTHGKTLYHAYTNQNLLPLFEPEPVFYWAVVGVKRGEWEVFKIEEALKDIKSGHIDPRGTLVHV</sequence>
<dbReference type="SMART" id="SM00382">
    <property type="entry name" value="AAA"/>
    <property type="match status" value="1"/>
</dbReference>
<proteinExistence type="predicted"/>
<feature type="domain" description="AAA+ ATPase" evidence="1">
    <location>
        <begin position="141"/>
        <end position="271"/>
    </location>
</feature>
<dbReference type="OrthoDB" id="9768243at2"/>
<dbReference type="InterPro" id="IPR027417">
    <property type="entry name" value="P-loop_NTPase"/>
</dbReference>
<name>A0A511NAJ8_DEIC1</name>
<evidence type="ECO:0000259" key="1">
    <source>
        <dbReference type="SMART" id="SM00382"/>
    </source>
</evidence>
<accession>A0A511NAJ8</accession>
<gene>
    <name evidence="2" type="ORF">DC3_54650</name>
</gene>
<dbReference type="Proteomes" id="UP000321306">
    <property type="component" value="Unassembled WGS sequence"/>
</dbReference>
<dbReference type="AlphaFoldDB" id="A0A511NAJ8"/>
<dbReference type="PANTHER" id="PTHR20953">
    <property type="entry name" value="KINASE-RELATED"/>
    <property type="match status" value="1"/>
</dbReference>
<keyword evidence="3" id="KW-1185">Reference proteome</keyword>
<reference evidence="2 3" key="1">
    <citation type="submission" date="2019-07" db="EMBL/GenBank/DDBJ databases">
        <title>Whole genome shotgun sequence of Deinococcus cellulosilyticus NBRC 106333.</title>
        <authorList>
            <person name="Hosoyama A."/>
            <person name="Uohara A."/>
            <person name="Ohji S."/>
            <person name="Ichikawa N."/>
        </authorList>
    </citation>
    <scope>NUCLEOTIDE SEQUENCE [LARGE SCALE GENOMIC DNA]</scope>
    <source>
        <strain evidence="2 3">NBRC 106333</strain>
    </source>
</reference>
<organism evidence="2 3">
    <name type="scientific">Deinococcus cellulosilyticus (strain DSM 18568 / NBRC 106333 / KACC 11606 / 5516J-15)</name>
    <dbReference type="NCBI Taxonomy" id="1223518"/>
    <lineage>
        <taxon>Bacteria</taxon>
        <taxon>Thermotogati</taxon>
        <taxon>Deinococcota</taxon>
        <taxon>Deinococci</taxon>
        <taxon>Deinococcales</taxon>
        <taxon>Deinococcaceae</taxon>
        <taxon>Deinococcus</taxon>
    </lineage>
</organism>
<dbReference type="RefSeq" id="WP_146891159.1">
    <property type="nucleotide sequence ID" value="NZ_BJXB01000045.1"/>
</dbReference>
<protein>
    <recommendedName>
        <fullName evidence="1">AAA+ ATPase domain-containing protein</fullName>
    </recommendedName>
</protein>
<dbReference type="Gene3D" id="3.40.50.300">
    <property type="entry name" value="P-loop containing nucleotide triphosphate hydrolases"/>
    <property type="match status" value="1"/>
</dbReference>
<evidence type="ECO:0000313" key="3">
    <source>
        <dbReference type="Proteomes" id="UP000321306"/>
    </source>
</evidence>
<dbReference type="PANTHER" id="PTHR20953:SF3">
    <property type="entry name" value="P-LOOP CONTAINING NUCLEOSIDE TRIPHOSPHATE HYDROLASES SUPERFAMILY PROTEIN"/>
    <property type="match status" value="1"/>
</dbReference>
<dbReference type="GO" id="GO:0005524">
    <property type="term" value="F:ATP binding"/>
    <property type="evidence" value="ECO:0007669"/>
    <property type="project" value="UniProtKB-KW"/>
</dbReference>
<evidence type="ECO:0000313" key="2">
    <source>
        <dbReference type="EMBL" id="GEM49830.1"/>
    </source>
</evidence>
<dbReference type="InterPro" id="IPR003593">
    <property type="entry name" value="AAA+_ATPase"/>
</dbReference>
<dbReference type="EMBL" id="BJXB01000045">
    <property type="protein sequence ID" value="GEM49830.1"/>
    <property type="molecule type" value="Genomic_DNA"/>
</dbReference>
<dbReference type="SUPFAM" id="SSF52540">
    <property type="entry name" value="P-loop containing nucleoside triphosphate hydrolases"/>
    <property type="match status" value="1"/>
</dbReference>
<comment type="caution">
    <text evidence="2">The sequence shown here is derived from an EMBL/GenBank/DDBJ whole genome shotgun (WGS) entry which is preliminary data.</text>
</comment>